<accession>A0A8X6SGY9</accession>
<dbReference type="InterPro" id="IPR008042">
    <property type="entry name" value="Retrotrans_Pao"/>
</dbReference>
<evidence type="ECO:0000313" key="1">
    <source>
        <dbReference type="EMBL" id="GFY12001.1"/>
    </source>
</evidence>
<dbReference type="AlphaFoldDB" id="A0A8X6SGY9"/>
<comment type="caution">
    <text evidence="1">The sequence shown here is derived from an EMBL/GenBank/DDBJ whole genome shotgun (WGS) entry which is preliminary data.</text>
</comment>
<gene>
    <name evidence="1" type="primary">AVEN_15112_1</name>
    <name evidence="1" type="ORF">TNCV_4975011</name>
</gene>
<reference evidence="1" key="1">
    <citation type="submission" date="2020-08" db="EMBL/GenBank/DDBJ databases">
        <title>Multicomponent nature underlies the extraordinary mechanical properties of spider dragline silk.</title>
        <authorList>
            <person name="Kono N."/>
            <person name="Nakamura H."/>
            <person name="Mori M."/>
            <person name="Yoshida Y."/>
            <person name="Ohtoshi R."/>
            <person name="Malay A.D."/>
            <person name="Moran D.A.P."/>
            <person name="Tomita M."/>
            <person name="Numata K."/>
            <person name="Arakawa K."/>
        </authorList>
    </citation>
    <scope>NUCLEOTIDE SEQUENCE</scope>
</reference>
<dbReference type="Pfam" id="PF05380">
    <property type="entry name" value="Peptidase_A17"/>
    <property type="match status" value="1"/>
</dbReference>
<dbReference type="EMBL" id="BMAU01021309">
    <property type="protein sequence ID" value="GFY12001.1"/>
    <property type="molecule type" value="Genomic_DNA"/>
</dbReference>
<sequence>MKILGIIWNSKEDTFRINRSPPNEVRPTKRQLLSTIAKIYDPLGFLSPTTIQLKILMQDIWKENISWDDPVTDCISESWTQFTHTQESNEAPSKDSDSKIPFRRCYSKASSSYRFL</sequence>
<keyword evidence="2" id="KW-1185">Reference proteome</keyword>
<dbReference type="Proteomes" id="UP000887159">
    <property type="component" value="Unassembled WGS sequence"/>
</dbReference>
<proteinExistence type="predicted"/>
<organism evidence="1 2">
    <name type="scientific">Trichonephila clavipes</name>
    <name type="common">Golden silk orbweaver</name>
    <name type="synonym">Nephila clavipes</name>
    <dbReference type="NCBI Taxonomy" id="2585209"/>
    <lineage>
        <taxon>Eukaryota</taxon>
        <taxon>Metazoa</taxon>
        <taxon>Ecdysozoa</taxon>
        <taxon>Arthropoda</taxon>
        <taxon>Chelicerata</taxon>
        <taxon>Arachnida</taxon>
        <taxon>Araneae</taxon>
        <taxon>Araneomorphae</taxon>
        <taxon>Entelegynae</taxon>
        <taxon>Araneoidea</taxon>
        <taxon>Nephilidae</taxon>
        <taxon>Trichonephila</taxon>
    </lineage>
</organism>
<evidence type="ECO:0000313" key="2">
    <source>
        <dbReference type="Proteomes" id="UP000887159"/>
    </source>
</evidence>
<dbReference type="PANTHER" id="PTHR47331">
    <property type="entry name" value="PHD-TYPE DOMAIN-CONTAINING PROTEIN"/>
    <property type="match status" value="1"/>
</dbReference>
<name>A0A8X6SGY9_TRICX</name>
<protein>
    <submittedName>
        <fullName evidence="1">DUF1758 domain-containing protein</fullName>
    </submittedName>
</protein>